<evidence type="ECO:0000313" key="2">
    <source>
        <dbReference type="EMBL" id="TLX41038.1"/>
    </source>
</evidence>
<name>A0A6C1K9U2_XANAU</name>
<keyword evidence="1" id="KW-0472">Membrane</keyword>
<evidence type="ECO:0000313" key="3">
    <source>
        <dbReference type="Proteomes" id="UP000305131"/>
    </source>
</evidence>
<comment type="caution">
    <text evidence="2">The sequence shown here is derived from an EMBL/GenBank/DDBJ whole genome shotgun (WGS) entry which is preliminary data.</text>
</comment>
<accession>A0A6C1K9U2</accession>
<keyword evidence="1" id="KW-0812">Transmembrane</keyword>
<organism evidence="2 3">
    <name type="scientific">Xanthobacter autotrophicus</name>
    <dbReference type="NCBI Taxonomy" id="280"/>
    <lineage>
        <taxon>Bacteria</taxon>
        <taxon>Pseudomonadati</taxon>
        <taxon>Pseudomonadota</taxon>
        <taxon>Alphaproteobacteria</taxon>
        <taxon>Hyphomicrobiales</taxon>
        <taxon>Xanthobacteraceae</taxon>
        <taxon>Xanthobacter</taxon>
    </lineage>
</organism>
<dbReference type="AlphaFoldDB" id="A0A6C1K9U2"/>
<dbReference type="GeneID" id="95776058"/>
<dbReference type="Proteomes" id="UP000305131">
    <property type="component" value="Unassembled WGS sequence"/>
</dbReference>
<protein>
    <submittedName>
        <fullName evidence="2">Uncharacterized protein</fullName>
    </submittedName>
</protein>
<dbReference type="RefSeq" id="WP_138401545.1">
    <property type="nucleotide sequence ID" value="NZ_JBAFVI010000007.1"/>
</dbReference>
<proteinExistence type="predicted"/>
<gene>
    <name evidence="2" type="ORF">FBQ73_21630</name>
</gene>
<keyword evidence="1" id="KW-1133">Transmembrane helix</keyword>
<sequence>MSVIRVLVPAILGLVFLVVLIARPSEAFVILGSAVLTLTTASSIVFFGFVAIAALIGLERNSGRHLAPAAPIHIHRSLRDEV</sequence>
<dbReference type="OrthoDB" id="9899223at2"/>
<evidence type="ECO:0000256" key="1">
    <source>
        <dbReference type="SAM" id="Phobius"/>
    </source>
</evidence>
<feature type="transmembrane region" description="Helical" evidence="1">
    <location>
        <begin position="37"/>
        <end position="58"/>
    </location>
</feature>
<reference evidence="2 3" key="1">
    <citation type="submission" date="2019-05" db="EMBL/GenBank/DDBJ databases">
        <authorList>
            <person name="Zhou X."/>
        </authorList>
    </citation>
    <scope>NUCLEOTIDE SEQUENCE [LARGE SCALE GENOMIC DNA]</scope>
    <source>
        <strain evidence="2 3">DSM 432</strain>
    </source>
</reference>
<dbReference type="EMBL" id="VAUP01000041">
    <property type="protein sequence ID" value="TLX41038.1"/>
    <property type="molecule type" value="Genomic_DNA"/>
</dbReference>